<dbReference type="Gene3D" id="2.30.30.720">
    <property type="entry name" value="Protein of unknown function (DUF3247)"/>
    <property type="match status" value="1"/>
</dbReference>
<feature type="region of interest" description="Disordered" evidence="1">
    <location>
        <begin position="40"/>
        <end position="62"/>
    </location>
</feature>
<dbReference type="RefSeq" id="WP_057639505.1">
    <property type="nucleotide sequence ID" value="NZ_LDJP01000010.1"/>
</dbReference>
<name>A0A0R0E115_9GAMM</name>
<accession>A0A0R0E115</accession>
<feature type="compositionally biased region" description="Polar residues" evidence="1">
    <location>
        <begin position="50"/>
        <end position="62"/>
    </location>
</feature>
<dbReference type="AlphaFoldDB" id="A0A0R0E115"/>
<dbReference type="EMBL" id="LDJP01000010">
    <property type="protein sequence ID" value="KRG88029.1"/>
    <property type="molecule type" value="Genomic_DNA"/>
</dbReference>
<evidence type="ECO:0000313" key="2">
    <source>
        <dbReference type="EMBL" id="KRG88029.1"/>
    </source>
</evidence>
<sequence>MSRTAPRVHVDQATIERLKELQLALDAELTVELHLRDGTTRVGTLPDRPTVQQFLDPQGNEGTNGQLRIDTGDAGIHIVWLDEVERFVRLGSC</sequence>
<gene>
    <name evidence="2" type="ORF">ABB34_01680</name>
</gene>
<proteinExistence type="predicted"/>
<protein>
    <recommendedName>
        <fullName evidence="4">DUF3247 domain-containing protein</fullName>
    </recommendedName>
</protein>
<dbReference type="PATRIC" id="fig|659018.3.peg.52"/>
<dbReference type="Proteomes" id="UP000050940">
    <property type="component" value="Unassembled WGS sequence"/>
</dbReference>
<reference evidence="2 3" key="1">
    <citation type="submission" date="2015-05" db="EMBL/GenBank/DDBJ databases">
        <title>Genome sequencing and analysis of members of genus Stenotrophomonas.</title>
        <authorList>
            <person name="Patil P.P."/>
            <person name="Midha S."/>
            <person name="Patil P.B."/>
        </authorList>
    </citation>
    <scope>NUCLEOTIDE SEQUENCE [LARGE SCALE GENOMIC DNA]</scope>
    <source>
        <strain evidence="2 3">JCM 16244</strain>
    </source>
</reference>
<evidence type="ECO:0008006" key="4">
    <source>
        <dbReference type="Google" id="ProtNLM"/>
    </source>
</evidence>
<dbReference type="Pfam" id="PF11607">
    <property type="entry name" value="DUF3247"/>
    <property type="match status" value="1"/>
</dbReference>
<evidence type="ECO:0000313" key="3">
    <source>
        <dbReference type="Proteomes" id="UP000050940"/>
    </source>
</evidence>
<evidence type="ECO:0000256" key="1">
    <source>
        <dbReference type="SAM" id="MobiDB-lite"/>
    </source>
</evidence>
<dbReference type="OrthoDB" id="5958099at2"/>
<organism evidence="2 3">
    <name type="scientific">Stenotrophomonas daejeonensis</name>
    <dbReference type="NCBI Taxonomy" id="659018"/>
    <lineage>
        <taxon>Bacteria</taxon>
        <taxon>Pseudomonadati</taxon>
        <taxon>Pseudomonadota</taxon>
        <taxon>Gammaproteobacteria</taxon>
        <taxon>Lysobacterales</taxon>
        <taxon>Lysobacteraceae</taxon>
        <taxon>Stenotrophomonas</taxon>
    </lineage>
</organism>
<keyword evidence="3" id="KW-1185">Reference proteome</keyword>
<comment type="caution">
    <text evidence="2">The sequence shown here is derived from an EMBL/GenBank/DDBJ whole genome shotgun (WGS) entry which is preliminary data.</text>
</comment>
<dbReference type="InterPro" id="IPR021649">
    <property type="entry name" value="DUF3247"/>
</dbReference>